<feature type="compositionally biased region" description="Polar residues" evidence="1">
    <location>
        <begin position="130"/>
        <end position="148"/>
    </location>
</feature>
<dbReference type="OrthoDB" id="3563832at2759"/>
<sequence>MDRRRGDEAGKDDENSRESQRENTSSLLSLQSASPTRQTPTTTGTPSRPQPHHPHRHPIPPPIHPPFHAYTPQLHPPVSTPETILQRRNLPLSTPLTIADLHQPGETSFAPHPGVSHRSSLGAEPGATSPIPTSGAVQPSTTAPTTANHPPGRRYSLKKRESSANLSASTPKPYIVKPAKSKSKSTDTATPTPAPSAEDLSDYVDTMTDSLTETLASLQSAAQAIRRVTIETERRAHARGNSAFAGGEEEEQEEDEDEDEDEDEEGMSSNQSAIVDLAKKF</sequence>
<accession>M7U9B4</accession>
<dbReference type="AlphaFoldDB" id="M7U9B4"/>
<feature type="region of interest" description="Disordered" evidence="1">
    <location>
        <begin position="1"/>
        <end position="205"/>
    </location>
</feature>
<proteinExistence type="predicted"/>
<evidence type="ECO:0000256" key="1">
    <source>
        <dbReference type="SAM" id="MobiDB-lite"/>
    </source>
</evidence>
<feature type="region of interest" description="Disordered" evidence="1">
    <location>
        <begin position="232"/>
        <end position="281"/>
    </location>
</feature>
<dbReference type="HOGENOM" id="CLU_966954_0_0_1"/>
<dbReference type="EMBL" id="KB707707">
    <property type="protein sequence ID" value="EMR90324.1"/>
    <property type="molecule type" value="Genomic_DNA"/>
</dbReference>
<reference evidence="3" key="1">
    <citation type="journal article" date="2013" name="Genome Announc.">
        <title>Draft genome sequence of Botrytis cinerea BcDW1, inoculum for noble rot of grape berries.</title>
        <authorList>
            <person name="Blanco-Ulate B."/>
            <person name="Allen G."/>
            <person name="Powell A.L."/>
            <person name="Cantu D."/>
        </authorList>
    </citation>
    <scope>NUCLEOTIDE SEQUENCE [LARGE SCALE GENOMIC DNA]</scope>
    <source>
        <strain evidence="3">BcDW1</strain>
    </source>
</reference>
<feature type="compositionally biased region" description="Polar residues" evidence="1">
    <location>
        <begin position="22"/>
        <end position="33"/>
    </location>
</feature>
<feature type="compositionally biased region" description="Acidic residues" evidence="1">
    <location>
        <begin position="247"/>
        <end position="266"/>
    </location>
</feature>
<evidence type="ECO:0000313" key="2">
    <source>
        <dbReference type="EMBL" id="EMR90324.1"/>
    </source>
</evidence>
<gene>
    <name evidence="2" type="ORF">BcDW1_1139</name>
</gene>
<protein>
    <submittedName>
        <fullName evidence="2">Uncharacterized protein</fullName>
    </submittedName>
</protein>
<evidence type="ECO:0000313" key="3">
    <source>
        <dbReference type="Proteomes" id="UP000012045"/>
    </source>
</evidence>
<dbReference type="Proteomes" id="UP000012045">
    <property type="component" value="Unassembled WGS sequence"/>
</dbReference>
<feature type="compositionally biased region" description="Low complexity" evidence="1">
    <location>
        <begin position="186"/>
        <end position="197"/>
    </location>
</feature>
<feature type="compositionally biased region" description="Low complexity" evidence="1">
    <location>
        <begin position="34"/>
        <end position="47"/>
    </location>
</feature>
<feature type="compositionally biased region" description="Basic and acidic residues" evidence="1">
    <location>
        <begin position="1"/>
        <end position="21"/>
    </location>
</feature>
<organism evidence="2 3">
    <name type="scientific">Botryotinia fuckeliana (strain BcDW1)</name>
    <name type="common">Noble rot fungus</name>
    <name type="synonym">Botrytis cinerea</name>
    <dbReference type="NCBI Taxonomy" id="1290391"/>
    <lineage>
        <taxon>Eukaryota</taxon>
        <taxon>Fungi</taxon>
        <taxon>Dikarya</taxon>
        <taxon>Ascomycota</taxon>
        <taxon>Pezizomycotina</taxon>
        <taxon>Leotiomycetes</taxon>
        <taxon>Helotiales</taxon>
        <taxon>Sclerotiniaceae</taxon>
        <taxon>Botrytis</taxon>
    </lineage>
</organism>
<name>M7U9B4_BOTF1</name>